<evidence type="ECO:0000256" key="5">
    <source>
        <dbReference type="SAM" id="Phobius"/>
    </source>
</evidence>
<comment type="subcellular location">
    <subcellularLocation>
        <location evidence="1">Membrane</location>
        <topology evidence="1">Multi-pass membrane protein</topology>
    </subcellularLocation>
</comment>
<accession>A0A366EAU9</accession>
<keyword evidence="2 5" id="KW-0812">Transmembrane</keyword>
<dbReference type="OrthoDB" id="7270324at2"/>
<sequence>MNDRTINHDIVLPRFEDRRLYEGVRSRRIFAFLIDYFIVLLLCIPVAILIAFLGILTLGLGWMLYGILLPLVALPYVYFTVGGPNKATTGMRMMGIRIERMDGKPIDGVFAVVHSVLFWAANVLLTPLILLATLFLDYKRAVHDMLLGAVIVRTNP</sequence>
<name>A0A366EAU9_9HYPH</name>
<keyword evidence="8" id="KW-1185">Reference proteome</keyword>
<keyword evidence="3 5" id="KW-1133">Transmembrane helix</keyword>
<evidence type="ECO:0000256" key="3">
    <source>
        <dbReference type="ARBA" id="ARBA00022989"/>
    </source>
</evidence>
<feature type="transmembrane region" description="Helical" evidence="5">
    <location>
        <begin position="29"/>
        <end position="56"/>
    </location>
</feature>
<evidence type="ECO:0000313" key="8">
    <source>
        <dbReference type="Proteomes" id="UP000252893"/>
    </source>
</evidence>
<proteinExistence type="predicted"/>
<dbReference type="Pfam" id="PF06271">
    <property type="entry name" value="RDD"/>
    <property type="match status" value="1"/>
</dbReference>
<dbReference type="EMBL" id="QNRH01000001">
    <property type="protein sequence ID" value="RBO98899.1"/>
    <property type="molecule type" value="Genomic_DNA"/>
</dbReference>
<feature type="transmembrane region" description="Helical" evidence="5">
    <location>
        <begin position="62"/>
        <end position="85"/>
    </location>
</feature>
<organism evidence="7 8">
    <name type="scientific">Pseudochrobactrum asaccharolyticum</name>
    <dbReference type="NCBI Taxonomy" id="354351"/>
    <lineage>
        <taxon>Bacteria</taxon>
        <taxon>Pseudomonadati</taxon>
        <taxon>Pseudomonadota</taxon>
        <taxon>Alphaproteobacteria</taxon>
        <taxon>Hyphomicrobiales</taxon>
        <taxon>Brucellaceae</taxon>
        <taxon>Pseudochrobactrum</taxon>
    </lineage>
</organism>
<dbReference type="RefSeq" id="WP_113942809.1">
    <property type="nucleotide sequence ID" value="NZ_JBHEEG010000003.1"/>
</dbReference>
<evidence type="ECO:0000256" key="2">
    <source>
        <dbReference type="ARBA" id="ARBA00022692"/>
    </source>
</evidence>
<evidence type="ECO:0000256" key="1">
    <source>
        <dbReference type="ARBA" id="ARBA00004141"/>
    </source>
</evidence>
<evidence type="ECO:0000256" key="4">
    <source>
        <dbReference type="ARBA" id="ARBA00023136"/>
    </source>
</evidence>
<dbReference type="AlphaFoldDB" id="A0A366EAU9"/>
<keyword evidence="4 5" id="KW-0472">Membrane</keyword>
<dbReference type="InterPro" id="IPR010432">
    <property type="entry name" value="RDD"/>
</dbReference>
<feature type="transmembrane region" description="Helical" evidence="5">
    <location>
        <begin position="106"/>
        <end position="136"/>
    </location>
</feature>
<comment type="caution">
    <text evidence="7">The sequence shown here is derived from an EMBL/GenBank/DDBJ whole genome shotgun (WGS) entry which is preliminary data.</text>
</comment>
<dbReference type="GO" id="GO:0016020">
    <property type="term" value="C:membrane"/>
    <property type="evidence" value="ECO:0007669"/>
    <property type="project" value="UniProtKB-SubCell"/>
</dbReference>
<reference evidence="7 8" key="1">
    <citation type="submission" date="2018-06" db="EMBL/GenBank/DDBJ databases">
        <title>Genomic Encyclopedia of Type Strains, Phase IV (KMG-IV): sequencing the most valuable type-strain genomes for metagenomic binning, comparative biology and taxonomic classification.</title>
        <authorList>
            <person name="Goeker M."/>
        </authorList>
    </citation>
    <scope>NUCLEOTIDE SEQUENCE [LARGE SCALE GENOMIC DNA]</scope>
    <source>
        <strain evidence="7 8">DSM 25619</strain>
    </source>
</reference>
<evidence type="ECO:0000259" key="6">
    <source>
        <dbReference type="Pfam" id="PF06271"/>
    </source>
</evidence>
<evidence type="ECO:0000313" key="7">
    <source>
        <dbReference type="EMBL" id="RBO98899.1"/>
    </source>
</evidence>
<dbReference type="Proteomes" id="UP000252893">
    <property type="component" value="Unassembled WGS sequence"/>
</dbReference>
<feature type="domain" description="RDD" evidence="6">
    <location>
        <begin position="26"/>
        <end position="147"/>
    </location>
</feature>
<protein>
    <submittedName>
        <fullName evidence="7">Putative RDD family membrane protein YckC</fullName>
    </submittedName>
</protein>
<gene>
    <name evidence="7" type="ORF">DFR47_101502</name>
</gene>